<accession>A0A4R7B7N9</accession>
<proteinExistence type="predicted"/>
<evidence type="ECO:0000313" key="2">
    <source>
        <dbReference type="Proteomes" id="UP000295611"/>
    </source>
</evidence>
<reference evidence="1 2" key="1">
    <citation type="submission" date="2019-03" db="EMBL/GenBank/DDBJ databases">
        <title>Genomic Encyclopedia of Type Strains, Phase III (KMG-III): the genomes of soil and plant-associated and newly described type strains.</title>
        <authorList>
            <person name="Whitman W."/>
        </authorList>
    </citation>
    <scope>NUCLEOTIDE SEQUENCE [LARGE SCALE GENOMIC DNA]</scope>
    <source>
        <strain evidence="1 2">CECT 8976</strain>
    </source>
</reference>
<dbReference type="EMBL" id="SNZP01000007">
    <property type="protein sequence ID" value="TDR79736.1"/>
    <property type="molecule type" value="Genomic_DNA"/>
</dbReference>
<organism evidence="1 2">
    <name type="scientific">Paludibacterium purpuratum</name>
    <dbReference type="NCBI Taxonomy" id="1144873"/>
    <lineage>
        <taxon>Bacteria</taxon>
        <taxon>Pseudomonadati</taxon>
        <taxon>Pseudomonadota</taxon>
        <taxon>Betaproteobacteria</taxon>
        <taxon>Neisseriales</taxon>
        <taxon>Chromobacteriaceae</taxon>
        <taxon>Paludibacterium</taxon>
    </lineage>
</organism>
<gene>
    <name evidence="1" type="ORF">DFP86_107100</name>
</gene>
<comment type="caution">
    <text evidence="1">The sequence shown here is derived from an EMBL/GenBank/DDBJ whole genome shotgun (WGS) entry which is preliminary data.</text>
</comment>
<evidence type="ECO:0000313" key="1">
    <source>
        <dbReference type="EMBL" id="TDR79736.1"/>
    </source>
</evidence>
<dbReference type="AlphaFoldDB" id="A0A4R7B7N9"/>
<sequence length="209" mass="22348">MLAVPFAFGSSRPSRQTLGIMEETLRCITEQPHIVEILANSFGIEFSRPCDVHLWFRVQAEEKFSPFAGDGAGGVFLFGNASGLILYVTSEGQAGVVAASLTEFLQLVIAYPSWPDLLKFSGGGRLDEMERSASYIKQEGADDIANIEASRSTVVEGLSLPPALSPVSALHHAVAVLGQGVAVLAPDGWVCEGLFGSFVVENNRMWSTA</sequence>
<protein>
    <submittedName>
        <fullName evidence="1">Uncharacterized protein</fullName>
    </submittedName>
</protein>
<dbReference type="Proteomes" id="UP000295611">
    <property type="component" value="Unassembled WGS sequence"/>
</dbReference>
<name>A0A4R7B7N9_9NEIS</name>
<keyword evidence="2" id="KW-1185">Reference proteome</keyword>